<feature type="domain" description="Enoyl reductase (ER)" evidence="2">
    <location>
        <begin position="10"/>
        <end position="325"/>
    </location>
</feature>
<dbReference type="InterPro" id="IPR013154">
    <property type="entry name" value="ADH-like_N"/>
</dbReference>
<evidence type="ECO:0000313" key="4">
    <source>
        <dbReference type="Proteomes" id="UP001500325"/>
    </source>
</evidence>
<dbReference type="InterPro" id="IPR020843">
    <property type="entry name" value="ER"/>
</dbReference>
<evidence type="ECO:0000259" key="2">
    <source>
        <dbReference type="SMART" id="SM00829"/>
    </source>
</evidence>
<dbReference type="SMART" id="SM00829">
    <property type="entry name" value="PKS_ER"/>
    <property type="match status" value="1"/>
</dbReference>
<evidence type="ECO:0000313" key="3">
    <source>
        <dbReference type="EMBL" id="GAA4700201.1"/>
    </source>
</evidence>
<organism evidence="3 4">
    <name type="scientific">Pseudonocardia yuanmonensis</name>
    <dbReference type="NCBI Taxonomy" id="1095914"/>
    <lineage>
        <taxon>Bacteria</taxon>
        <taxon>Bacillati</taxon>
        <taxon>Actinomycetota</taxon>
        <taxon>Actinomycetes</taxon>
        <taxon>Pseudonocardiales</taxon>
        <taxon>Pseudonocardiaceae</taxon>
        <taxon>Pseudonocardia</taxon>
    </lineage>
</organism>
<dbReference type="PANTHER" id="PTHR44154">
    <property type="entry name" value="QUINONE OXIDOREDUCTASE"/>
    <property type="match status" value="1"/>
</dbReference>
<keyword evidence="4" id="KW-1185">Reference proteome</keyword>
<sequence length="330" mass="34688">MRATWYDRTGPAAEVLVHGELPDPEPGPGEVRVRVHTSGVNPADVKRRRGWAGLRMDFPRQVPHDDGAGVIDAVGPGVDPARIGRRVWLYDTRVGRPIGTAAEYVCVPDRNAEPLPDAVGFVEGACVSIPGRTAHRCLFRDGSIKGTTVLVAGAAGAVGHAAVQQAVAAGATVIGTVGREENREIARAAGCALVLDHRRDDVAAAALDATDGRGVDRIVEVDLAANIETDARCVAVNGAIAVYGTDSGHKPVVPVWRLMNASVTVHFELLYNLPYTAHRQAADDLNRWLADGSIAMRVGRRFPLAEVAAAHDAVESGTGGGNVVVEVVPA</sequence>
<comment type="caution">
    <text evidence="3">The sequence shown here is derived from an EMBL/GenBank/DDBJ whole genome shotgun (WGS) entry which is preliminary data.</text>
</comment>
<dbReference type="Gene3D" id="3.90.180.10">
    <property type="entry name" value="Medium-chain alcohol dehydrogenases, catalytic domain"/>
    <property type="match status" value="1"/>
</dbReference>
<proteinExistence type="predicted"/>
<reference evidence="4" key="1">
    <citation type="journal article" date="2019" name="Int. J. Syst. Evol. Microbiol.">
        <title>The Global Catalogue of Microorganisms (GCM) 10K type strain sequencing project: providing services to taxonomists for standard genome sequencing and annotation.</title>
        <authorList>
            <consortium name="The Broad Institute Genomics Platform"/>
            <consortium name="The Broad Institute Genome Sequencing Center for Infectious Disease"/>
            <person name="Wu L."/>
            <person name="Ma J."/>
        </authorList>
    </citation>
    <scope>NUCLEOTIDE SEQUENCE [LARGE SCALE GENOMIC DNA]</scope>
    <source>
        <strain evidence="4">JCM 18055</strain>
    </source>
</reference>
<dbReference type="Pfam" id="PF08240">
    <property type="entry name" value="ADH_N"/>
    <property type="match status" value="1"/>
</dbReference>
<dbReference type="Gene3D" id="3.40.50.720">
    <property type="entry name" value="NAD(P)-binding Rossmann-like Domain"/>
    <property type="match status" value="1"/>
</dbReference>
<dbReference type="SUPFAM" id="SSF51735">
    <property type="entry name" value="NAD(P)-binding Rossmann-fold domains"/>
    <property type="match status" value="1"/>
</dbReference>
<dbReference type="EMBL" id="BAABIC010000015">
    <property type="protein sequence ID" value="GAA4700201.1"/>
    <property type="molecule type" value="Genomic_DNA"/>
</dbReference>
<keyword evidence="1" id="KW-0521">NADP</keyword>
<dbReference type="CDD" id="cd08253">
    <property type="entry name" value="zeta_crystallin"/>
    <property type="match status" value="1"/>
</dbReference>
<accession>A0ABP8X4Q7</accession>
<gene>
    <name evidence="3" type="ORF">GCM10023215_43630</name>
</gene>
<dbReference type="InterPro" id="IPR036291">
    <property type="entry name" value="NAD(P)-bd_dom_sf"/>
</dbReference>
<dbReference type="InterPro" id="IPR013149">
    <property type="entry name" value="ADH-like_C"/>
</dbReference>
<dbReference type="PANTHER" id="PTHR44154:SF1">
    <property type="entry name" value="QUINONE OXIDOREDUCTASE"/>
    <property type="match status" value="1"/>
</dbReference>
<evidence type="ECO:0000256" key="1">
    <source>
        <dbReference type="ARBA" id="ARBA00022857"/>
    </source>
</evidence>
<dbReference type="SUPFAM" id="SSF50129">
    <property type="entry name" value="GroES-like"/>
    <property type="match status" value="1"/>
</dbReference>
<dbReference type="InterPro" id="IPR011032">
    <property type="entry name" value="GroES-like_sf"/>
</dbReference>
<protein>
    <submittedName>
        <fullName evidence="3">NADPH:quinone reductase</fullName>
    </submittedName>
</protein>
<dbReference type="Pfam" id="PF00107">
    <property type="entry name" value="ADH_zinc_N"/>
    <property type="match status" value="1"/>
</dbReference>
<dbReference type="InterPro" id="IPR051603">
    <property type="entry name" value="Zinc-ADH_QOR/CCCR"/>
</dbReference>
<dbReference type="RefSeq" id="WP_345382573.1">
    <property type="nucleotide sequence ID" value="NZ_BAABIC010000015.1"/>
</dbReference>
<dbReference type="Proteomes" id="UP001500325">
    <property type="component" value="Unassembled WGS sequence"/>
</dbReference>
<name>A0ABP8X4Q7_9PSEU</name>